<protein>
    <submittedName>
        <fullName evidence="2">Uncharacterized protein</fullName>
    </submittedName>
</protein>
<sequence length="457" mass="49299">WKQQDPYFFEALGGVIAGEHVNLSSGFLPDSDVAPDVTSYVNQGMADVERDTQGLPTNEKYVERLKAAPGVWSEAVSQSAEQAALGRPLTELARVANESVIFSVPKLGGGTSYTPWSPGRITAATITEPGSANFHKVSGTGDFLAQIFADPIDYLGLGWAKMGRAGRLLKSESFRAADEILTGFGGTGKLDGTRAASRQLKVWGPNEQLPMSTRADWHAQQLAPAQLALPAESVPAPLGVADAQGRAGITEPAGGRVPWWRSPSEQPQTLGAFDPPSWYVDTARAQRNSARGRYAATAKVKGKKTSRHWKTKGAGNYTLDLPQLPGTPKVDVKVRRVGKGKNAYWDVLTPDGKLNRAQDARFSEIGPKGFATLDEAKAAANNYAYGSAENLKVHGMSPDEFENSGEAFYIQNGQTWLKNQVSIGPQPDESITNLRKVNRSKPFDDNNMKVVVFGRTA</sequence>
<feature type="non-terminal residue" evidence="2">
    <location>
        <position position="457"/>
    </location>
</feature>
<comment type="caution">
    <text evidence="2">The sequence shown here is derived from an EMBL/GenBank/DDBJ whole genome shotgun (WGS) entry which is preliminary data.</text>
</comment>
<name>X0S9L7_9ZZZZ</name>
<dbReference type="EMBL" id="BARS01004405">
    <property type="protein sequence ID" value="GAF77709.1"/>
    <property type="molecule type" value="Genomic_DNA"/>
</dbReference>
<evidence type="ECO:0000313" key="2">
    <source>
        <dbReference type="EMBL" id="GAF77709.1"/>
    </source>
</evidence>
<feature type="region of interest" description="Disordered" evidence="1">
    <location>
        <begin position="250"/>
        <end position="276"/>
    </location>
</feature>
<proteinExistence type="predicted"/>
<dbReference type="AlphaFoldDB" id="X0S9L7"/>
<evidence type="ECO:0000256" key="1">
    <source>
        <dbReference type="SAM" id="MobiDB-lite"/>
    </source>
</evidence>
<organism evidence="2">
    <name type="scientific">marine sediment metagenome</name>
    <dbReference type="NCBI Taxonomy" id="412755"/>
    <lineage>
        <taxon>unclassified sequences</taxon>
        <taxon>metagenomes</taxon>
        <taxon>ecological metagenomes</taxon>
    </lineage>
</organism>
<reference evidence="2" key="1">
    <citation type="journal article" date="2014" name="Front. Microbiol.">
        <title>High frequency of phylogenetically diverse reductive dehalogenase-homologous genes in deep subseafloor sedimentary metagenomes.</title>
        <authorList>
            <person name="Kawai M."/>
            <person name="Futagami T."/>
            <person name="Toyoda A."/>
            <person name="Takaki Y."/>
            <person name="Nishi S."/>
            <person name="Hori S."/>
            <person name="Arai W."/>
            <person name="Tsubouchi T."/>
            <person name="Morono Y."/>
            <person name="Uchiyama I."/>
            <person name="Ito T."/>
            <person name="Fujiyama A."/>
            <person name="Inagaki F."/>
            <person name="Takami H."/>
        </authorList>
    </citation>
    <scope>NUCLEOTIDE SEQUENCE</scope>
    <source>
        <strain evidence="2">Expedition CK06-06</strain>
    </source>
</reference>
<accession>X0S9L7</accession>
<gene>
    <name evidence="2" type="ORF">S01H1_08606</name>
</gene>
<feature type="non-terminal residue" evidence="2">
    <location>
        <position position="1"/>
    </location>
</feature>